<comment type="catalytic activity">
    <reaction evidence="9">
        <text>C-terminal L-alpha-aminoacyl-L-glutamyl-L-glutamyl-[tubulin] + H2O = C-terminal L-alpha-aminoacyl-L-glutamyl-[tubulin] + L-glutamate</text>
        <dbReference type="Rhea" id="RHEA:63792"/>
        <dbReference type="Rhea" id="RHEA-COMP:16435"/>
        <dbReference type="Rhea" id="RHEA-COMP:16436"/>
        <dbReference type="ChEBI" id="CHEBI:15377"/>
        <dbReference type="ChEBI" id="CHEBI:29985"/>
        <dbReference type="ChEBI" id="CHEBI:149555"/>
        <dbReference type="ChEBI" id="CHEBI:149556"/>
        <dbReference type="EC" id="3.4.17.24"/>
    </reaction>
    <physiologicalReaction direction="left-to-right" evidence="9">
        <dbReference type="Rhea" id="RHEA:63793"/>
    </physiologicalReaction>
</comment>
<feature type="compositionally biased region" description="Basic residues" evidence="12">
    <location>
        <begin position="571"/>
        <end position="587"/>
    </location>
</feature>
<evidence type="ECO:0000256" key="2">
    <source>
        <dbReference type="ARBA" id="ARBA00005988"/>
    </source>
</evidence>
<dbReference type="InterPro" id="IPR000834">
    <property type="entry name" value="Peptidase_M14"/>
</dbReference>
<dbReference type="InterPro" id="IPR011989">
    <property type="entry name" value="ARM-like"/>
</dbReference>
<evidence type="ECO:0000313" key="15">
    <source>
        <dbReference type="Proteomes" id="UP001208570"/>
    </source>
</evidence>
<dbReference type="Gene3D" id="3.40.630.10">
    <property type="entry name" value="Zn peptidases"/>
    <property type="match status" value="1"/>
</dbReference>
<feature type="compositionally biased region" description="Acidic residues" evidence="12">
    <location>
        <begin position="379"/>
        <end position="400"/>
    </location>
</feature>
<feature type="compositionally biased region" description="Acidic residues" evidence="12">
    <location>
        <begin position="1276"/>
        <end position="1298"/>
    </location>
</feature>
<dbReference type="InterPro" id="IPR016024">
    <property type="entry name" value="ARM-type_fold"/>
</dbReference>
<gene>
    <name evidence="14" type="ORF">LSH36_279g00003</name>
</gene>
<accession>A0AAD9N4H9</accession>
<comment type="caution">
    <text evidence="14">The sequence shown here is derived from an EMBL/GenBank/DDBJ whole genome shotgun (WGS) entry which is preliminary data.</text>
</comment>
<dbReference type="FunFam" id="2.60.40.3120:FF:000001">
    <property type="entry name" value="cytosolic carboxypeptidase 1 isoform X1"/>
    <property type="match status" value="1"/>
</dbReference>
<dbReference type="Pfam" id="PF25571">
    <property type="entry name" value="TPR_CCP1_N"/>
    <property type="match status" value="1"/>
</dbReference>
<evidence type="ECO:0000256" key="8">
    <source>
        <dbReference type="ARBA" id="ARBA00023049"/>
    </source>
</evidence>
<dbReference type="PANTHER" id="PTHR12756">
    <property type="entry name" value="CYTOSOLIC CARBOXYPEPTIDASE"/>
    <property type="match status" value="1"/>
</dbReference>
<keyword evidence="8" id="KW-0482">Metalloprotease</keyword>
<feature type="region of interest" description="Disordered" evidence="12">
    <location>
        <begin position="560"/>
        <end position="587"/>
    </location>
</feature>
<evidence type="ECO:0000256" key="3">
    <source>
        <dbReference type="ARBA" id="ARBA00022645"/>
    </source>
</evidence>
<keyword evidence="7" id="KW-0862">Zinc</keyword>
<organism evidence="14 15">
    <name type="scientific">Paralvinella palmiformis</name>
    <dbReference type="NCBI Taxonomy" id="53620"/>
    <lineage>
        <taxon>Eukaryota</taxon>
        <taxon>Metazoa</taxon>
        <taxon>Spiralia</taxon>
        <taxon>Lophotrochozoa</taxon>
        <taxon>Annelida</taxon>
        <taxon>Polychaeta</taxon>
        <taxon>Sedentaria</taxon>
        <taxon>Canalipalpata</taxon>
        <taxon>Terebellida</taxon>
        <taxon>Terebelliformia</taxon>
        <taxon>Alvinellidae</taxon>
        <taxon>Paralvinella</taxon>
    </lineage>
</organism>
<dbReference type="Gene3D" id="1.25.10.10">
    <property type="entry name" value="Leucine-rich Repeat Variant"/>
    <property type="match status" value="1"/>
</dbReference>
<feature type="domain" description="Peptidase M14" evidence="13">
    <location>
        <begin position="889"/>
        <end position="1166"/>
    </location>
</feature>
<dbReference type="InterPro" id="IPR050821">
    <property type="entry name" value="Cytosolic_carboxypeptidase"/>
</dbReference>
<dbReference type="PANTHER" id="PTHR12756:SF11">
    <property type="entry name" value="CYTOSOLIC CARBOXYPEPTIDASE 1"/>
    <property type="match status" value="1"/>
</dbReference>
<name>A0AAD9N4H9_9ANNE</name>
<dbReference type="Gene3D" id="2.60.40.3120">
    <property type="match status" value="1"/>
</dbReference>
<evidence type="ECO:0000256" key="6">
    <source>
        <dbReference type="ARBA" id="ARBA00022801"/>
    </source>
</evidence>
<dbReference type="EC" id="3.4.17.24" evidence="10"/>
<evidence type="ECO:0000256" key="9">
    <source>
        <dbReference type="ARBA" id="ARBA00024524"/>
    </source>
</evidence>
<evidence type="ECO:0000256" key="12">
    <source>
        <dbReference type="SAM" id="MobiDB-lite"/>
    </source>
</evidence>
<dbReference type="GO" id="GO:0006508">
    <property type="term" value="P:proteolysis"/>
    <property type="evidence" value="ECO:0007669"/>
    <property type="project" value="UniProtKB-KW"/>
</dbReference>
<sequence>MALRLLKYHNVSFDITCTVGFHSTLWSRIVTCLQMLEKITVSSQKPSAKFGPDDLQQLRGVTSKILQYLQTQDKSQRDVIIKNGAYVDLILNVLENAKDTCTQHNLLLVLNELIGKSQTSKRVSTLVLHEATRVLFQILVLEAKETHCSEDLIFTIHQVLAKIGPKDHRFGSKARQNQALGVTLGLLKTFSNNPRLLPPVVHVLKLYAANAVNASYLGKNGAISYLFKIISIAGRKHLSVSKYAFDTLALLVKSKSNSARAIGQGGVPVLLNTFYDWHRADSKNRHINLRKSILSVLKNVTNLKSGRKALMEADGIRLLYTTCQESVECREVDSLIFMASHIMRKCFPKNHLPLCNLRSPITCRLPQSDFHIPDPGEGQAEENGYESSVDNDDDISSGDDTETHKPESDEDGAVDANSSAPYQRTVEDLMMYKNFFTELHQFDAILEEEVALTSSFSPIVIPTALSESHKRGSNQNMVTLTDPEEAFSNCLDKMKIHREDDADEEGNFFITCRPRSRNKDCGSDNLFELPTQYQGASAINLKTGLSVFTLDIPSSLPTMKTVPPIQANRSPKVKRKTSKTSKVKDKKKSKLKEDDWCSYDPLQPISVMSYMRGLSLEDDALEDDHVSSGNLELDDGKFGYSRYDSPDVFADIAACTKSVGRFNKLAYPDMYGHVPPPYKEPLYEKRFGIQRQKIFEDIDRFINPEQTIDRTVYDLDAIVNTAGPMYSGNYSNLINSDEIRVARQEDTTEHLKFNSQFECGNLRKAIQIRKYEYDLILNPDTNTNHHHQWFYFEVSNMEAGVKYRFNIVNCEKLNSQFNFGMKPVMFSVAEAMQGRPYWTRSGTEICYYKNHFLRSTQTTGGIKGKTYYTTTFTITFKHEKDICYLAYHYPYSYSMLQYHLHRLEESYDSNLIYYRKDDLCQTIGDNPVPLLTITSHPSNYDREGIEQFRESNSSWVMKGTISYLLSNKSSAQSLRDQYIFKIVPMLNPDGVINGTHRCSLVAEDLNRRWLYPCPKLHPTIYHTKGLIQYLNAISKTPLVYCDYHGHSRKKNVFLYGCSSSLSWMNEDDNSTNANNKMEDMSYKTLPKAVANIAPSFSLSSCCYMVEKAKESTARVVVWRQLGVARSYTMESSYCGCDQGPYRGLHLSTRELEEMGRKFCEALVKVRSRHPRNSQASSLVEGGEKDRPLGGGCRIQELGDVCQVQNTQVPSIHMSHRTQSMERQMASRSQLECMLEADFSINGLEGQSPGDHLASYANNLEDSSDSDICEARGNCGIEDDDLGDGDDDEEEEEDDDDDTAYVQIMPPDSRDLS</sequence>
<evidence type="ECO:0000313" key="14">
    <source>
        <dbReference type="EMBL" id="KAK2153999.1"/>
    </source>
</evidence>
<keyword evidence="3" id="KW-0121">Carboxypeptidase</keyword>
<evidence type="ECO:0000256" key="11">
    <source>
        <dbReference type="PROSITE-ProRule" id="PRU01379"/>
    </source>
</evidence>
<feature type="region of interest" description="Disordered" evidence="12">
    <location>
        <begin position="1256"/>
        <end position="1312"/>
    </location>
</feature>
<feature type="active site" description="Proton donor/acceptor" evidence="11">
    <location>
        <position position="1130"/>
    </location>
</feature>
<comment type="cofactor">
    <cofactor evidence="1">
        <name>Zn(2+)</name>
        <dbReference type="ChEBI" id="CHEBI:29105"/>
    </cofactor>
</comment>
<dbReference type="InterPro" id="IPR040626">
    <property type="entry name" value="Pepdidase_M14_N"/>
</dbReference>
<evidence type="ECO:0000256" key="5">
    <source>
        <dbReference type="ARBA" id="ARBA00022723"/>
    </source>
</evidence>
<dbReference type="Proteomes" id="UP001208570">
    <property type="component" value="Unassembled WGS sequence"/>
</dbReference>
<evidence type="ECO:0000256" key="1">
    <source>
        <dbReference type="ARBA" id="ARBA00001947"/>
    </source>
</evidence>
<dbReference type="GO" id="GO:0004181">
    <property type="term" value="F:metallocarboxypeptidase activity"/>
    <property type="evidence" value="ECO:0007669"/>
    <property type="project" value="InterPro"/>
</dbReference>
<reference evidence="14" key="1">
    <citation type="journal article" date="2023" name="Mol. Biol. Evol.">
        <title>Third-Generation Sequencing Reveals the Adaptive Role of the Epigenome in Three Deep-Sea Polychaetes.</title>
        <authorList>
            <person name="Perez M."/>
            <person name="Aroh O."/>
            <person name="Sun Y."/>
            <person name="Lan Y."/>
            <person name="Juniper S.K."/>
            <person name="Young C.R."/>
            <person name="Angers B."/>
            <person name="Qian P.Y."/>
        </authorList>
    </citation>
    <scope>NUCLEOTIDE SEQUENCE</scope>
    <source>
        <strain evidence="14">P08H-3</strain>
    </source>
</reference>
<evidence type="ECO:0000256" key="4">
    <source>
        <dbReference type="ARBA" id="ARBA00022670"/>
    </source>
</evidence>
<dbReference type="EMBL" id="JAODUP010000279">
    <property type="protein sequence ID" value="KAK2153999.1"/>
    <property type="molecule type" value="Genomic_DNA"/>
</dbReference>
<evidence type="ECO:0000256" key="10">
    <source>
        <dbReference type="ARBA" id="ARBA00026108"/>
    </source>
</evidence>
<dbReference type="PROSITE" id="PS52035">
    <property type="entry name" value="PEPTIDASE_M14"/>
    <property type="match status" value="1"/>
</dbReference>
<dbReference type="Pfam" id="PF18027">
    <property type="entry name" value="Pepdidase_M14_N"/>
    <property type="match status" value="1"/>
</dbReference>
<dbReference type="SUPFAM" id="SSF48371">
    <property type="entry name" value="ARM repeat"/>
    <property type="match status" value="1"/>
</dbReference>
<dbReference type="SUPFAM" id="SSF53187">
    <property type="entry name" value="Zn-dependent exopeptidases"/>
    <property type="match status" value="1"/>
</dbReference>
<keyword evidence="4" id="KW-0645">Protease</keyword>
<proteinExistence type="inferred from homology"/>
<comment type="similarity">
    <text evidence="2 11">Belongs to the peptidase M14 family.</text>
</comment>
<evidence type="ECO:0000256" key="7">
    <source>
        <dbReference type="ARBA" id="ARBA00022833"/>
    </source>
</evidence>
<protein>
    <recommendedName>
        <fullName evidence="10">tubulin-glutamate carboxypeptidase</fullName>
        <ecNumber evidence="10">3.4.17.24</ecNumber>
    </recommendedName>
</protein>
<keyword evidence="15" id="KW-1185">Reference proteome</keyword>
<evidence type="ECO:0000259" key="13">
    <source>
        <dbReference type="PROSITE" id="PS52035"/>
    </source>
</evidence>
<dbReference type="GO" id="GO:0008270">
    <property type="term" value="F:zinc ion binding"/>
    <property type="evidence" value="ECO:0007669"/>
    <property type="project" value="InterPro"/>
</dbReference>
<keyword evidence="5" id="KW-0479">Metal-binding</keyword>
<keyword evidence="6" id="KW-0378">Hydrolase</keyword>
<feature type="region of interest" description="Disordered" evidence="12">
    <location>
        <begin position="368"/>
        <end position="419"/>
    </location>
</feature>